<dbReference type="InterPro" id="IPR020843">
    <property type="entry name" value="ER"/>
</dbReference>
<dbReference type="SMART" id="SM00829">
    <property type="entry name" value="PKS_ER"/>
    <property type="match status" value="1"/>
</dbReference>
<accession>A0A085WGM2</accession>
<dbReference type="AlphaFoldDB" id="A0A085WGM2"/>
<dbReference type="GO" id="GO:0141148">
    <property type="term" value="F:enoyl-[acyl-carrier-protein] reductase (NADPH) activity"/>
    <property type="evidence" value="ECO:0007669"/>
    <property type="project" value="UniProtKB-EC"/>
</dbReference>
<dbReference type="EC" id="1.3.1.104" evidence="9"/>
<evidence type="ECO:0000313" key="12">
    <source>
        <dbReference type="EMBL" id="KFE66835.1"/>
    </source>
</evidence>
<keyword evidence="4" id="KW-0521">NADP</keyword>
<dbReference type="EMBL" id="JMCB01000009">
    <property type="protein sequence ID" value="KFE66835.1"/>
    <property type="molecule type" value="Genomic_DNA"/>
</dbReference>
<evidence type="ECO:0000256" key="5">
    <source>
        <dbReference type="ARBA" id="ARBA00022946"/>
    </source>
</evidence>
<dbReference type="InterPro" id="IPR036291">
    <property type="entry name" value="NAD(P)-bd_dom_sf"/>
</dbReference>
<dbReference type="SUPFAM" id="SSF51735">
    <property type="entry name" value="NAD(P)-binding Rossmann-fold domains"/>
    <property type="match status" value="1"/>
</dbReference>
<keyword evidence="3" id="KW-0276">Fatty acid metabolism</keyword>
<dbReference type="Proteomes" id="UP000028725">
    <property type="component" value="Unassembled WGS sequence"/>
</dbReference>
<evidence type="ECO:0000256" key="10">
    <source>
        <dbReference type="ARBA" id="ARBA00048843"/>
    </source>
</evidence>
<keyword evidence="8" id="KW-0275">Fatty acid biosynthesis</keyword>
<keyword evidence="6" id="KW-0560">Oxidoreductase</keyword>
<dbReference type="OrthoDB" id="9788224at2"/>
<protein>
    <recommendedName>
        <fullName evidence="9">enoyl-[acyl-carrier-protein] reductase</fullName>
        <ecNumber evidence="9">1.3.1.104</ecNumber>
    </recommendedName>
</protein>
<dbReference type="Pfam" id="PF13602">
    <property type="entry name" value="ADH_zinc_N_2"/>
    <property type="match status" value="1"/>
</dbReference>
<dbReference type="SUPFAM" id="SSF50129">
    <property type="entry name" value="GroES-like"/>
    <property type="match status" value="1"/>
</dbReference>
<gene>
    <name evidence="12" type="ORF">DB31_9049</name>
</gene>
<dbReference type="InterPro" id="IPR013154">
    <property type="entry name" value="ADH-like_N"/>
</dbReference>
<dbReference type="InterPro" id="IPR011032">
    <property type="entry name" value="GroES-like_sf"/>
</dbReference>
<evidence type="ECO:0000256" key="6">
    <source>
        <dbReference type="ARBA" id="ARBA00023002"/>
    </source>
</evidence>
<dbReference type="InterPro" id="IPR051034">
    <property type="entry name" value="Mito_Enoyl-ACP_Reductase"/>
</dbReference>
<organism evidence="12 13">
    <name type="scientific">Hyalangium minutum</name>
    <dbReference type="NCBI Taxonomy" id="394096"/>
    <lineage>
        <taxon>Bacteria</taxon>
        <taxon>Pseudomonadati</taxon>
        <taxon>Myxococcota</taxon>
        <taxon>Myxococcia</taxon>
        <taxon>Myxococcales</taxon>
        <taxon>Cystobacterineae</taxon>
        <taxon>Archangiaceae</taxon>
        <taxon>Hyalangium</taxon>
    </lineage>
</organism>
<feature type="domain" description="Enoyl reductase (ER)" evidence="11">
    <location>
        <begin position="11"/>
        <end position="322"/>
    </location>
</feature>
<dbReference type="STRING" id="394096.DB31_9049"/>
<dbReference type="CDD" id="cd05282">
    <property type="entry name" value="ETR_like"/>
    <property type="match status" value="1"/>
</dbReference>
<dbReference type="Gene3D" id="3.90.180.10">
    <property type="entry name" value="Medium-chain alcohol dehydrogenases, catalytic domain"/>
    <property type="match status" value="1"/>
</dbReference>
<comment type="catalytic activity">
    <reaction evidence="10">
        <text>a 2,3-saturated acyl-[ACP] + NADP(+) = a (2E)-enoyl-[ACP] + NADPH + H(+)</text>
        <dbReference type="Rhea" id="RHEA:22564"/>
        <dbReference type="Rhea" id="RHEA-COMP:9925"/>
        <dbReference type="Rhea" id="RHEA-COMP:9926"/>
        <dbReference type="ChEBI" id="CHEBI:15378"/>
        <dbReference type="ChEBI" id="CHEBI:57783"/>
        <dbReference type="ChEBI" id="CHEBI:58349"/>
        <dbReference type="ChEBI" id="CHEBI:78784"/>
        <dbReference type="ChEBI" id="CHEBI:78785"/>
        <dbReference type="EC" id="1.3.1.104"/>
    </reaction>
</comment>
<evidence type="ECO:0000259" key="11">
    <source>
        <dbReference type="SMART" id="SM00829"/>
    </source>
</evidence>
<keyword evidence="2" id="KW-0444">Lipid biosynthesis</keyword>
<reference evidence="12 13" key="1">
    <citation type="submission" date="2014-04" db="EMBL/GenBank/DDBJ databases">
        <title>Genome assembly of Hyalangium minutum DSM 14724.</title>
        <authorList>
            <person name="Sharma G."/>
            <person name="Subramanian S."/>
        </authorList>
    </citation>
    <scope>NUCLEOTIDE SEQUENCE [LARGE SCALE GENOMIC DNA]</scope>
    <source>
        <strain evidence="12 13">DSM 14724</strain>
    </source>
</reference>
<keyword evidence="7" id="KW-0443">Lipid metabolism</keyword>
<name>A0A085WGM2_9BACT</name>
<evidence type="ECO:0000256" key="2">
    <source>
        <dbReference type="ARBA" id="ARBA00022516"/>
    </source>
</evidence>
<dbReference type="RefSeq" id="WP_044191894.1">
    <property type="nucleotide sequence ID" value="NZ_JMCB01000009.1"/>
</dbReference>
<evidence type="ECO:0000256" key="7">
    <source>
        <dbReference type="ARBA" id="ARBA00023098"/>
    </source>
</evidence>
<comment type="similarity">
    <text evidence="1">Belongs to the zinc-containing alcohol dehydrogenase family. Quinone oxidoreductase subfamily.</text>
</comment>
<evidence type="ECO:0000256" key="8">
    <source>
        <dbReference type="ARBA" id="ARBA00023160"/>
    </source>
</evidence>
<dbReference type="Pfam" id="PF08240">
    <property type="entry name" value="ADH_N"/>
    <property type="match status" value="1"/>
</dbReference>
<keyword evidence="13" id="KW-1185">Reference proteome</keyword>
<keyword evidence="5" id="KW-0809">Transit peptide</keyword>
<proteinExistence type="inferred from homology"/>
<comment type="caution">
    <text evidence="12">The sequence shown here is derived from an EMBL/GenBank/DDBJ whole genome shotgun (WGS) entry which is preliminary data.</text>
</comment>
<evidence type="ECO:0000256" key="1">
    <source>
        <dbReference type="ARBA" id="ARBA00010371"/>
    </source>
</evidence>
<dbReference type="GO" id="GO:0006633">
    <property type="term" value="P:fatty acid biosynthetic process"/>
    <property type="evidence" value="ECO:0007669"/>
    <property type="project" value="UniProtKB-KW"/>
</dbReference>
<dbReference type="PANTHER" id="PTHR43981">
    <property type="entry name" value="ENOYL-[ACYL-CARRIER-PROTEIN] REDUCTASE, MITOCHONDRIAL"/>
    <property type="match status" value="1"/>
</dbReference>
<dbReference type="PANTHER" id="PTHR43981:SF2">
    <property type="entry name" value="ENOYL-[ACYL-CARRIER-PROTEIN] REDUCTASE, MITOCHONDRIAL"/>
    <property type="match status" value="1"/>
</dbReference>
<evidence type="ECO:0000256" key="4">
    <source>
        <dbReference type="ARBA" id="ARBA00022857"/>
    </source>
</evidence>
<evidence type="ECO:0000256" key="9">
    <source>
        <dbReference type="ARBA" id="ARBA00038963"/>
    </source>
</evidence>
<evidence type="ECO:0000256" key="3">
    <source>
        <dbReference type="ARBA" id="ARBA00022832"/>
    </source>
</evidence>
<sequence>MKAARLTKFGAPQDSIHVVEEEVGPLAPGEALLEVLVTPINPSDIATIAGLYGVLPKLPGVPGNEGVGRVVQVEGEAPVQVGDLVFLPMGSGTWRTHMKAKAQRLLPVPPGKDLLQMSMLSVNPPTAELLLSEFGKPQRGEWVIQNTANSAVGRYLISLAKLEGIKTINVVRRKELEPELKALGADVVLEDGDGLAERVREATGGAKVMLGIDAVGGSATLRLGDAVSAGGTVVHYGSMSGKAATLSPAALIFRNVTLRGFWLVPWFNNTPRETQAALMARLAKLVGDGTLNVPVDATFPLENLQEALARAMEGGRQGKVLLTPVKR</sequence>
<dbReference type="Gene3D" id="3.40.50.720">
    <property type="entry name" value="NAD(P)-binding Rossmann-like Domain"/>
    <property type="match status" value="1"/>
</dbReference>
<evidence type="ECO:0000313" key="13">
    <source>
        <dbReference type="Proteomes" id="UP000028725"/>
    </source>
</evidence>